<sequence length="180" mass="20608">MSLLHDIETVWVDSASTAIVRHAGEHPDERWYAAALWLCYTDYTLFGSPCFAMNTESRAAQMEPELRWSPADWQLPCIDSTVATMQPYYSTLTESLKGVERPFWDQTIEEHYACLARVCRAITHRARSRLGVFSDARLPDDFVMGLFEIREPDPLFTQLVRASIDPEILSGLPDPIWEPL</sequence>
<keyword evidence="2" id="KW-1185">Reference proteome</keyword>
<evidence type="ECO:0000313" key="2">
    <source>
        <dbReference type="Proteomes" id="UP000590740"/>
    </source>
</evidence>
<name>A0A7W7Y849_9BACT</name>
<evidence type="ECO:0000313" key="1">
    <source>
        <dbReference type="EMBL" id="MBB5031388.1"/>
    </source>
</evidence>
<organism evidence="1 2">
    <name type="scientific">Prosthecobacter vanneervenii</name>
    <dbReference type="NCBI Taxonomy" id="48466"/>
    <lineage>
        <taxon>Bacteria</taxon>
        <taxon>Pseudomonadati</taxon>
        <taxon>Verrucomicrobiota</taxon>
        <taxon>Verrucomicrobiia</taxon>
        <taxon>Verrucomicrobiales</taxon>
        <taxon>Verrucomicrobiaceae</taxon>
        <taxon>Prosthecobacter</taxon>
    </lineage>
</organism>
<dbReference type="RefSeq" id="WP_184338316.1">
    <property type="nucleotide sequence ID" value="NZ_JACHIG010000001.1"/>
</dbReference>
<dbReference type="EMBL" id="JACHIG010000001">
    <property type="protein sequence ID" value="MBB5031388.1"/>
    <property type="molecule type" value="Genomic_DNA"/>
</dbReference>
<proteinExistence type="predicted"/>
<reference evidence="1 2" key="1">
    <citation type="submission" date="2020-08" db="EMBL/GenBank/DDBJ databases">
        <title>Genomic Encyclopedia of Type Strains, Phase IV (KMG-IV): sequencing the most valuable type-strain genomes for metagenomic binning, comparative biology and taxonomic classification.</title>
        <authorList>
            <person name="Goeker M."/>
        </authorList>
    </citation>
    <scope>NUCLEOTIDE SEQUENCE [LARGE SCALE GENOMIC DNA]</scope>
    <source>
        <strain evidence="1 2">DSM 12252</strain>
    </source>
</reference>
<dbReference type="AlphaFoldDB" id="A0A7W7Y849"/>
<gene>
    <name evidence="1" type="ORF">HNQ65_000942</name>
</gene>
<accession>A0A7W7Y849</accession>
<protein>
    <submittedName>
        <fullName evidence="1">Uncharacterized protein</fullName>
    </submittedName>
</protein>
<comment type="caution">
    <text evidence="1">The sequence shown here is derived from an EMBL/GenBank/DDBJ whole genome shotgun (WGS) entry which is preliminary data.</text>
</comment>
<dbReference type="Proteomes" id="UP000590740">
    <property type="component" value="Unassembled WGS sequence"/>
</dbReference>